<keyword evidence="2" id="KW-1185">Reference proteome</keyword>
<organism evidence="1 2">
    <name type="scientific">Felis catus</name>
    <name type="common">Cat</name>
    <name type="synonym">Felis silvestris catus</name>
    <dbReference type="NCBI Taxonomy" id="9685"/>
    <lineage>
        <taxon>Eukaryota</taxon>
        <taxon>Metazoa</taxon>
        <taxon>Chordata</taxon>
        <taxon>Craniata</taxon>
        <taxon>Vertebrata</taxon>
        <taxon>Euteleostomi</taxon>
        <taxon>Mammalia</taxon>
        <taxon>Eutheria</taxon>
        <taxon>Laurasiatheria</taxon>
        <taxon>Carnivora</taxon>
        <taxon>Feliformia</taxon>
        <taxon>Felidae</taxon>
        <taxon>Felinae</taxon>
        <taxon>Felis</taxon>
    </lineage>
</organism>
<evidence type="ECO:0000313" key="2">
    <source>
        <dbReference type="Proteomes" id="UP000823872"/>
    </source>
</evidence>
<protein>
    <submittedName>
        <fullName evidence="1">Uncharacterized protein</fullName>
    </submittedName>
</protein>
<proteinExistence type="predicted"/>
<dbReference type="PANTHER" id="PTHR19446">
    <property type="entry name" value="REVERSE TRANSCRIPTASES"/>
    <property type="match status" value="1"/>
</dbReference>
<reference evidence="1" key="3">
    <citation type="submission" date="2025-09" db="UniProtKB">
        <authorList>
            <consortium name="Ensembl"/>
        </authorList>
    </citation>
    <scope>IDENTIFICATION</scope>
    <source>
        <strain evidence="1">breed Abyssinian</strain>
    </source>
</reference>
<accession>A0ABI7ZEN9</accession>
<dbReference type="Ensembl" id="ENSFCTT00005062530.1">
    <property type="protein sequence ID" value="ENSFCTP00005045679.1"/>
    <property type="gene ID" value="ENSFCTG00005021855.1"/>
</dbReference>
<reference evidence="1" key="2">
    <citation type="submission" date="2025-08" db="UniProtKB">
        <authorList>
            <consortium name="Ensembl"/>
        </authorList>
    </citation>
    <scope>IDENTIFICATION</scope>
    <source>
        <strain evidence="1">breed Abyssinian</strain>
    </source>
</reference>
<name>A0ABI7ZEN9_FELCA</name>
<sequence length="77" mass="8821">MIKTFSKVGLEGTYLNIVKAIYDKPTANITFNGEKLRAFLLRSRRRQGCLLSLLFNIILEVLATSKQEKETKEETQT</sequence>
<dbReference type="Proteomes" id="UP000823872">
    <property type="component" value="Chromosome D1"/>
</dbReference>
<reference evidence="1 2" key="1">
    <citation type="submission" date="2021-02" db="EMBL/GenBank/DDBJ databases">
        <title>Safari Cat Assemblies.</title>
        <authorList>
            <person name="Bredemeyer K.R."/>
            <person name="Murphy W.J."/>
        </authorList>
    </citation>
    <scope>NUCLEOTIDE SEQUENCE [LARGE SCALE GENOMIC DNA]</scope>
</reference>
<evidence type="ECO:0000313" key="1">
    <source>
        <dbReference type="Ensembl" id="ENSFCTP00005045679.1"/>
    </source>
</evidence>
<dbReference type="GeneTree" id="ENSGT00950000185060"/>